<dbReference type="EMBL" id="BAAAQF010000012">
    <property type="protein sequence ID" value="GAA1683237.1"/>
    <property type="molecule type" value="Genomic_DNA"/>
</dbReference>
<keyword evidence="3" id="KW-1185">Reference proteome</keyword>
<comment type="caution">
    <text evidence="2">The sequence shown here is derived from an EMBL/GenBank/DDBJ whole genome shotgun (WGS) entry which is preliminary data.</text>
</comment>
<reference evidence="2 3" key="1">
    <citation type="journal article" date="2019" name="Int. J. Syst. Evol. Microbiol.">
        <title>The Global Catalogue of Microorganisms (GCM) 10K type strain sequencing project: providing services to taxonomists for standard genome sequencing and annotation.</title>
        <authorList>
            <consortium name="The Broad Institute Genomics Platform"/>
            <consortium name="The Broad Institute Genome Sequencing Center for Infectious Disease"/>
            <person name="Wu L."/>
            <person name="Ma J."/>
        </authorList>
    </citation>
    <scope>NUCLEOTIDE SEQUENCE [LARGE SCALE GENOMIC DNA]</scope>
    <source>
        <strain evidence="2 3">JCM 16001</strain>
    </source>
</reference>
<evidence type="ECO:0000313" key="2">
    <source>
        <dbReference type="EMBL" id="GAA1683237.1"/>
    </source>
</evidence>
<feature type="region of interest" description="Disordered" evidence="1">
    <location>
        <begin position="51"/>
        <end position="73"/>
    </location>
</feature>
<dbReference type="Proteomes" id="UP001499851">
    <property type="component" value="Unassembled WGS sequence"/>
</dbReference>
<evidence type="ECO:0000256" key="1">
    <source>
        <dbReference type="SAM" id="MobiDB-lite"/>
    </source>
</evidence>
<evidence type="ECO:0000313" key="3">
    <source>
        <dbReference type="Proteomes" id="UP001499851"/>
    </source>
</evidence>
<organism evidence="2 3">
    <name type="scientific">Glycomyces endophyticus</name>
    <dbReference type="NCBI Taxonomy" id="480996"/>
    <lineage>
        <taxon>Bacteria</taxon>
        <taxon>Bacillati</taxon>
        <taxon>Actinomycetota</taxon>
        <taxon>Actinomycetes</taxon>
        <taxon>Glycomycetales</taxon>
        <taxon>Glycomycetaceae</taxon>
        <taxon>Glycomyces</taxon>
    </lineage>
</organism>
<sequence length="73" mass="7412">MEALHVGGVVPFGAVEEVGADGREGVDEEDRIAHRDSLGPVLRAVCREEVAAGPGGRPAGPPIVGGRRSKVSG</sequence>
<proteinExistence type="predicted"/>
<name>A0ABN2H7I9_9ACTN</name>
<accession>A0ABN2H7I9</accession>
<gene>
    <name evidence="2" type="ORF">GCM10009830_33070</name>
</gene>
<protein>
    <submittedName>
        <fullName evidence="2">Uncharacterized protein</fullName>
    </submittedName>
</protein>